<accession>A0ABQ6LYP5</accession>
<proteinExistence type="predicted"/>
<evidence type="ECO:0000256" key="1">
    <source>
        <dbReference type="SAM" id="Phobius"/>
    </source>
</evidence>
<feature type="transmembrane region" description="Helical" evidence="1">
    <location>
        <begin position="232"/>
        <end position="258"/>
    </location>
</feature>
<keyword evidence="1" id="KW-0472">Membrane</keyword>
<keyword evidence="3" id="KW-1185">Reference proteome</keyword>
<feature type="transmembrane region" description="Helical" evidence="1">
    <location>
        <begin position="106"/>
        <end position="127"/>
    </location>
</feature>
<reference evidence="2 3" key="1">
    <citation type="submission" date="2023-04" db="EMBL/GenBank/DDBJ databases">
        <title>Marinobulbifer ophiurae gen. nov., sp. Nov., isolate from tissue of brittle star Ophioplocus japonicus.</title>
        <authorList>
            <person name="Kawano K."/>
            <person name="Sawayama S."/>
            <person name="Nakagawa S."/>
        </authorList>
    </citation>
    <scope>NUCLEOTIDE SEQUENCE [LARGE SCALE GENOMIC DNA]</scope>
    <source>
        <strain evidence="2 3">NKW57</strain>
    </source>
</reference>
<feature type="transmembrane region" description="Helical" evidence="1">
    <location>
        <begin position="68"/>
        <end position="86"/>
    </location>
</feature>
<dbReference type="Proteomes" id="UP001224392">
    <property type="component" value="Unassembled WGS sequence"/>
</dbReference>
<comment type="caution">
    <text evidence="2">The sequence shown here is derived from an EMBL/GenBank/DDBJ whole genome shotgun (WGS) entry which is preliminary data.</text>
</comment>
<sequence length="271" mass="29874">MPYKTAHYWLLALIPVTVIAFWPSYFGRLGTANYVHHWHGITGTAWILLLAAQNWLATRKNFNAHKQLGLTLFVLVPLLIGSFALVSHLGAVRFAAGSPFYAQVGMPLLTADILYVFATALLVYLALKFRRNVKLHSALMLSTVIAMISPIFARLLGNYVPGLLVTGLETLYRFEYNVLLSMALAVGITIFLYLRNRKDGWPWLLAGAITLFSYILFWTLGRTDAWKDMMMALSNVSAIAVFAFGTVLGMIACMAGWLAATRQPGAAPAAA</sequence>
<evidence type="ECO:0000313" key="2">
    <source>
        <dbReference type="EMBL" id="GMG87219.1"/>
    </source>
</evidence>
<feature type="transmembrane region" description="Helical" evidence="1">
    <location>
        <begin position="201"/>
        <end position="220"/>
    </location>
</feature>
<keyword evidence="1" id="KW-1133">Transmembrane helix</keyword>
<feature type="transmembrane region" description="Helical" evidence="1">
    <location>
        <begin position="139"/>
        <end position="156"/>
    </location>
</feature>
<organism evidence="2 3">
    <name type="scientific">Biformimicrobium ophioploci</name>
    <dbReference type="NCBI Taxonomy" id="3036711"/>
    <lineage>
        <taxon>Bacteria</taxon>
        <taxon>Pseudomonadati</taxon>
        <taxon>Pseudomonadota</taxon>
        <taxon>Gammaproteobacteria</taxon>
        <taxon>Cellvibrionales</taxon>
        <taxon>Microbulbiferaceae</taxon>
        <taxon>Biformimicrobium</taxon>
    </lineage>
</organism>
<protein>
    <submittedName>
        <fullName evidence="2">Uncharacterized protein</fullName>
    </submittedName>
</protein>
<name>A0ABQ6LYP5_9GAMM</name>
<feature type="transmembrane region" description="Helical" evidence="1">
    <location>
        <begin position="176"/>
        <end position="194"/>
    </location>
</feature>
<feature type="transmembrane region" description="Helical" evidence="1">
    <location>
        <begin position="37"/>
        <end position="56"/>
    </location>
</feature>
<dbReference type="RefSeq" id="WP_285763855.1">
    <property type="nucleotide sequence ID" value="NZ_BSYJ01000003.1"/>
</dbReference>
<gene>
    <name evidence="2" type="ORF">MNKW57_15400</name>
</gene>
<feature type="transmembrane region" description="Helical" evidence="1">
    <location>
        <begin position="7"/>
        <end position="25"/>
    </location>
</feature>
<keyword evidence="1" id="KW-0812">Transmembrane</keyword>
<dbReference type="EMBL" id="BSYJ01000003">
    <property type="protein sequence ID" value="GMG87219.1"/>
    <property type="molecule type" value="Genomic_DNA"/>
</dbReference>
<evidence type="ECO:0000313" key="3">
    <source>
        <dbReference type="Proteomes" id="UP001224392"/>
    </source>
</evidence>